<evidence type="ECO:0008006" key="5">
    <source>
        <dbReference type="Google" id="ProtNLM"/>
    </source>
</evidence>
<evidence type="ECO:0000313" key="2">
    <source>
        <dbReference type="EMBL" id="PLR90864.1"/>
    </source>
</evidence>
<dbReference type="OrthoDB" id="1903764at2"/>
<name>A0A2N5GJX6_9BACI</name>
<evidence type="ECO:0000313" key="1">
    <source>
        <dbReference type="EMBL" id="PLR81609.1"/>
    </source>
</evidence>
<dbReference type="SUPFAM" id="SSF55961">
    <property type="entry name" value="Bet v1-like"/>
    <property type="match status" value="1"/>
</dbReference>
<dbReference type="EMBL" id="PGVD01000070">
    <property type="protein sequence ID" value="PLR90864.1"/>
    <property type="molecule type" value="Genomic_DNA"/>
</dbReference>
<organism evidence="1 3">
    <name type="scientific">Bacillus canaveralius</name>
    <dbReference type="NCBI Taxonomy" id="1403243"/>
    <lineage>
        <taxon>Bacteria</taxon>
        <taxon>Bacillati</taxon>
        <taxon>Bacillota</taxon>
        <taxon>Bacilli</taxon>
        <taxon>Bacillales</taxon>
        <taxon>Bacillaceae</taxon>
        <taxon>Bacillus</taxon>
    </lineage>
</organism>
<reference evidence="2 4" key="2">
    <citation type="submission" date="2017-12" db="EMBL/GenBank/DDBJ databases">
        <title>Comparative Functional Genomics of Dry Heat Resistant strains isolated from the Viking Spacecraft.</title>
        <authorList>
            <person name="Seuylemezian A."/>
            <person name="Cooper K."/>
            <person name="Vaishampayan P."/>
        </authorList>
    </citation>
    <scope>NUCLEOTIDE SEQUENCE [LARGE SCALE GENOMIC DNA]</scope>
    <source>
        <strain evidence="2 4">ATCC 29669</strain>
    </source>
</reference>
<comment type="caution">
    <text evidence="1">The sequence shown here is derived from an EMBL/GenBank/DDBJ whole genome shotgun (WGS) entry which is preliminary data.</text>
</comment>
<dbReference type="Pfam" id="PF10604">
    <property type="entry name" value="Polyketide_cyc2"/>
    <property type="match status" value="1"/>
</dbReference>
<evidence type="ECO:0000313" key="4">
    <source>
        <dbReference type="Proteomes" id="UP000235114"/>
    </source>
</evidence>
<dbReference type="Proteomes" id="UP000235114">
    <property type="component" value="Unassembled WGS sequence"/>
</dbReference>
<dbReference type="InterPro" id="IPR019587">
    <property type="entry name" value="Polyketide_cyclase/dehydratase"/>
</dbReference>
<accession>A0A2N5GJX6</accession>
<proteinExistence type="predicted"/>
<gene>
    <name evidence="1" type="ORF">CU635_14700</name>
    <name evidence="2" type="ORF">CVD25_19905</name>
</gene>
<evidence type="ECO:0000313" key="3">
    <source>
        <dbReference type="Proteomes" id="UP000234951"/>
    </source>
</evidence>
<dbReference type="EMBL" id="PGVA01000033">
    <property type="protein sequence ID" value="PLR81609.1"/>
    <property type="molecule type" value="Genomic_DNA"/>
</dbReference>
<keyword evidence="4" id="KW-1185">Reference proteome</keyword>
<protein>
    <recommendedName>
        <fullName evidence="5">DUF3284 domain-containing protein</fullName>
    </recommendedName>
</protein>
<dbReference type="AlphaFoldDB" id="A0A2N5GJX6"/>
<dbReference type="InterPro" id="IPR023393">
    <property type="entry name" value="START-like_dom_sf"/>
</dbReference>
<reference evidence="1 3" key="1">
    <citation type="submission" date="2017-11" db="EMBL/GenBank/DDBJ databases">
        <title>Comparitive Functional Genomics of Dry Heat Resistant strains isolated from the Viking Spacecraft.</title>
        <authorList>
            <person name="Seuylemezian A."/>
            <person name="Cooper K."/>
            <person name="Vaishampayan P."/>
        </authorList>
    </citation>
    <scope>NUCLEOTIDE SEQUENCE [LARGE SCALE GENOMIC DNA]</scope>
    <source>
        <strain evidence="1 3">M4.6</strain>
    </source>
</reference>
<dbReference type="Gene3D" id="3.30.530.20">
    <property type="match status" value="1"/>
</dbReference>
<dbReference type="Proteomes" id="UP000234951">
    <property type="component" value="Unassembled WGS sequence"/>
</dbReference>
<sequence>MADFQTSITIDKPLNEVFAFMVNLENSPDFMPNLIKSEKITDGPISAGTKYLETRYISGRQTVAEVVFTEFNENRSYTVKSETNGLGVVFDYNFQEVDEATRIEFAATIETSGFIMKLTKPLLVKMIKREDGNQLQYLKDVMEENKTN</sequence>